<evidence type="ECO:0000313" key="2">
    <source>
        <dbReference type="EMBL" id="QCQ57796.1"/>
    </source>
</evidence>
<reference evidence="2 3" key="1">
    <citation type="submission" date="2019-04" db="EMBL/GenBank/DDBJ databases">
        <title>Bacillus phage vB_BtS_B83 previously designated as a plasmid may represent new Siphoviridae genus.</title>
        <authorList>
            <person name="Piligrimova E."/>
            <person name="Kazantseva O."/>
            <person name="Zagorodny V."/>
            <person name="Shadrin A."/>
        </authorList>
    </citation>
    <scope>NUCLEOTIDE SEQUENCE [LARGE SCALE GENOMIC DNA]</scope>
</reference>
<proteinExistence type="predicted"/>
<dbReference type="Proteomes" id="UP000302244">
    <property type="component" value="Segment"/>
</dbReference>
<gene>
    <name evidence="2" type="ORF">B83_gp16</name>
</gene>
<evidence type="ECO:0000313" key="3">
    <source>
        <dbReference type="Proteomes" id="UP000302244"/>
    </source>
</evidence>
<keyword evidence="3" id="KW-1185">Reference proteome</keyword>
<protein>
    <submittedName>
        <fullName evidence="2">Uncharacterized protein</fullName>
    </submittedName>
</protein>
<name>A0A4P8N7G4_9CAUD</name>
<organism evidence="2 3">
    <name type="scientific">Bacillus phage vB_BtS_B83</name>
    <dbReference type="NCBI Taxonomy" id="2565501"/>
    <lineage>
        <taxon>Viruses</taxon>
        <taxon>Duplodnaviria</taxon>
        <taxon>Heunggongvirae</taxon>
        <taxon>Uroviricota</taxon>
        <taxon>Caudoviricetes</taxon>
        <taxon>Skryabinvirinae</taxon>
        <taxon>Pushchinovirus</taxon>
        <taxon>Pushchinovirus B83</taxon>
    </lineage>
</organism>
<feature type="region of interest" description="Disordered" evidence="1">
    <location>
        <begin position="1"/>
        <end position="23"/>
    </location>
</feature>
<accession>A0A4P8N7G4</accession>
<dbReference type="EMBL" id="MK759918">
    <property type="protein sequence ID" value="QCQ57796.1"/>
    <property type="molecule type" value="Genomic_DNA"/>
</dbReference>
<evidence type="ECO:0000256" key="1">
    <source>
        <dbReference type="SAM" id="MobiDB-lite"/>
    </source>
</evidence>
<sequence length="82" mass="9250">MTRKAVTDETVGDSEKTNTTKKKQRILLCEGPAKGNGAASFLLREDLIIHKNKELIVGEDISEHEAELLLHETTWNFKEVTK</sequence>